<organism evidence="1 2">
    <name type="scientific">Candida viswanathii</name>
    <dbReference type="NCBI Taxonomy" id="5486"/>
    <lineage>
        <taxon>Eukaryota</taxon>
        <taxon>Fungi</taxon>
        <taxon>Dikarya</taxon>
        <taxon>Ascomycota</taxon>
        <taxon>Saccharomycotina</taxon>
        <taxon>Pichiomycetes</taxon>
        <taxon>Debaryomycetaceae</taxon>
        <taxon>Candida/Lodderomyces clade</taxon>
        <taxon>Candida</taxon>
    </lineage>
</organism>
<dbReference type="AlphaFoldDB" id="A0A367YDN0"/>
<reference evidence="1 2" key="1">
    <citation type="submission" date="2018-06" db="EMBL/GenBank/DDBJ databases">
        <title>Whole genome sequencing of Candida tropicalis (genome annotated by CSBL at Korea University).</title>
        <authorList>
            <person name="Ahn J."/>
        </authorList>
    </citation>
    <scope>NUCLEOTIDE SEQUENCE [LARGE SCALE GENOMIC DNA]</scope>
    <source>
        <strain evidence="1 2">ATCC 20962</strain>
    </source>
</reference>
<evidence type="ECO:0000313" key="2">
    <source>
        <dbReference type="Proteomes" id="UP000253472"/>
    </source>
</evidence>
<protein>
    <submittedName>
        <fullName evidence="1">Uncharacterized protein</fullName>
    </submittedName>
</protein>
<dbReference type="Proteomes" id="UP000253472">
    <property type="component" value="Unassembled WGS sequence"/>
</dbReference>
<dbReference type="OrthoDB" id="4024333at2759"/>
<keyword evidence="2" id="KW-1185">Reference proteome</keyword>
<sequence length="118" mass="13975">MRSLPPPRITRARRWKRIKRALKSFFEQGYVADFSVFYKRCQKNHYSISKIRRTRFTYRFVTTERKGVVKRANRGWRFARVVGRHARKVTMPGLRRGLRASGVTKNNASLGVDISVRF</sequence>
<dbReference type="EMBL" id="QLNQ01000023">
    <property type="protein sequence ID" value="RCK63983.1"/>
    <property type="molecule type" value="Genomic_DNA"/>
</dbReference>
<proteinExistence type="predicted"/>
<name>A0A367YDN0_9ASCO</name>
<evidence type="ECO:0000313" key="1">
    <source>
        <dbReference type="EMBL" id="RCK63983.1"/>
    </source>
</evidence>
<accession>A0A367YDN0</accession>
<gene>
    <name evidence="1" type="ORF">Cantr_10528</name>
</gene>
<comment type="caution">
    <text evidence="1">The sequence shown here is derived from an EMBL/GenBank/DDBJ whole genome shotgun (WGS) entry which is preliminary data.</text>
</comment>